<dbReference type="Pfam" id="PF08484">
    <property type="entry name" value="Methyltransf_14"/>
    <property type="match status" value="1"/>
</dbReference>
<dbReference type="InterPro" id="IPR029063">
    <property type="entry name" value="SAM-dependent_MTases_sf"/>
</dbReference>
<comment type="caution">
    <text evidence="3">The sequence shown here is derived from an EMBL/GenBank/DDBJ whole genome shotgun (WGS) entry which is preliminary data.</text>
</comment>
<dbReference type="GO" id="GO:0008168">
    <property type="term" value="F:methyltransferase activity"/>
    <property type="evidence" value="ECO:0007669"/>
    <property type="project" value="UniProtKB-KW"/>
</dbReference>
<dbReference type="RefSeq" id="WP_246480820.1">
    <property type="nucleotide sequence ID" value="NZ_JACHMX010000001.1"/>
</dbReference>
<feature type="domain" description="Methyltransferase putative zinc binding" evidence="1">
    <location>
        <begin position="13"/>
        <end position="74"/>
    </location>
</feature>
<organism evidence="3 4">
    <name type="scientific">Amycolatopsis umgeniensis</name>
    <dbReference type="NCBI Taxonomy" id="336628"/>
    <lineage>
        <taxon>Bacteria</taxon>
        <taxon>Bacillati</taxon>
        <taxon>Actinomycetota</taxon>
        <taxon>Actinomycetes</taxon>
        <taxon>Pseudonocardiales</taxon>
        <taxon>Pseudonocardiaceae</taxon>
        <taxon>Amycolatopsis</taxon>
    </lineage>
</organism>
<dbReference type="InterPro" id="IPR013630">
    <property type="entry name" value="Methyltransf_Zn-bd_dom_put"/>
</dbReference>
<keyword evidence="3" id="KW-0808">Transferase</keyword>
<keyword evidence="3" id="KW-0489">Methyltransferase</keyword>
<proteinExistence type="predicted"/>
<protein>
    <submittedName>
        <fullName evidence="3">NDP-4-keto-2,6-dideoxyhexose 3-C-methyltransferase</fullName>
    </submittedName>
</protein>
<dbReference type="InterPro" id="IPR013691">
    <property type="entry name" value="MeTrfase_14"/>
</dbReference>
<name>A0A841B9P9_9PSEU</name>
<gene>
    <name evidence="3" type="ORF">HDA45_005718</name>
</gene>
<accession>A0A841B9P9</accession>
<dbReference type="GO" id="GO:0032259">
    <property type="term" value="P:methylation"/>
    <property type="evidence" value="ECO:0007669"/>
    <property type="project" value="UniProtKB-KW"/>
</dbReference>
<evidence type="ECO:0000313" key="3">
    <source>
        <dbReference type="EMBL" id="MBB5855631.1"/>
    </source>
</evidence>
<sequence length="421" mass="46372">MSATGKQMIADSCRICGNKELLPVLDLGSQAVTSVFPRTRGQVVPVVPLELVKCSQGGCGLVQLKHTTDSSLMYGHGGYGYRSSIRPYMINHLHGIVGQVTDLVDLKPGDLVVDIGSNDSTLLRGYPAGGPELVGFDPNGEQFRELYPENVALVADYFTGKAFIDRYGARRAKVVTSIAMFYDLPRPVEFMQEIHDILDEDGVWISEQAYLPSMLDMVAYDAICHEHLEYYALRQFEWMAEKVGFTVLKAEMTEVHGGSIRVTMAKNSGHHRVDEAGLAAFRRSEEKVGLHTMAPYEKFAARTNAHRDELRDFLDASRAAGKLTLGYGASTKGNVILQYCGLTEKDLPAIGEVNADKSGCFTPGSEIPIVSEEDAKGQKPDQLLVLPWGYRDSFIEREHEYLANGGTLVFPLPQLEIKSSS</sequence>
<dbReference type="InterPro" id="IPR038576">
    <property type="entry name" value="Methyltransf_Zn-bd_dom_put_sf"/>
</dbReference>
<dbReference type="Pfam" id="PF08421">
    <property type="entry name" value="Methyltransf_13"/>
    <property type="match status" value="1"/>
</dbReference>
<dbReference type="SUPFAM" id="SSF53335">
    <property type="entry name" value="S-adenosyl-L-methionine-dependent methyltransferases"/>
    <property type="match status" value="1"/>
</dbReference>
<dbReference type="Gene3D" id="6.10.250.3100">
    <property type="match status" value="1"/>
</dbReference>
<feature type="domain" description="C-methyltransferase" evidence="2">
    <location>
        <begin position="255"/>
        <end position="413"/>
    </location>
</feature>
<dbReference type="Gene3D" id="3.40.50.720">
    <property type="entry name" value="NAD(P)-binding Rossmann-like Domain"/>
    <property type="match status" value="1"/>
</dbReference>
<dbReference type="Gene3D" id="3.40.50.150">
    <property type="entry name" value="Vaccinia Virus protein VP39"/>
    <property type="match status" value="1"/>
</dbReference>
<dbReference type="EMBL" id="JACHMX010000001">
    <property type="protein sequence ID" value="MBB5855631.1"/>
    <property type="molecule type" value="Genomic_DNA"/>
</dbReference>
<dbReference type="Gene3D" id="6.20.50.110">
    <property type="entry name" value="Methyltransferase, zinc-binding domain"/>
    <property type="match status" value="1"/>
</dbReference>
<evidence type="ECO:0000259" key="1">
    <source>
        <dbReference type="Pfam" id="PF08421"/>
    </source>
</evidence>
<dbReference type="AlphaFoldDB" id="A0A841B9P9"/>
<keyword evidence="4" id="KW-1185">Reference proteome</keyword>
<evidence type="ECO:0000259" key="2">
    <source>
        <dbReference type="Pfam" id="PF08484"/>
    </source>
</evidence>
<evidence type="ECO:0000313" key="4">
    <source>
        <dbReference type="Proteomes" id="UP000580861"/>
    </source>
</evidence>
<reference evidence="3 4" key="1">
    <citation type="submission" date="2020-08" db="EMBL/GenBank/DDBJ databases">
        <title>Sequencing the genomes of 1000 actinobacteria strains.</title>
        <authorList>
            <person name="Klenk H.-P."/>
        </authorList>
    </citation>
    <scope>NUCLEOTIDE SEQUENCE [LARGE SCALE GENOMIC DNA]</scope>
    <source>
        <strain evidence="3 4">DSM 45272</strain>
    </source>
</reference>
<dbReference type="Proteomes" id="UP000580861">
    <property type="component" value="Unassembled WGS sequence"/>
</dbReference>
<dbReference type="Pfam" id="PF13489">
    <property type="entry name" value="Methyltransf_23"/>
    <property type="match status" value="1"/>
</dbReference>